<dbReference type="RefSeq" id="WP_065913618.1">
    <property type="nucleotide sequence ID" value="NZ_CP016793.1"/>
</dbReference>
<gene>
    <name evidence="1" type="ORF">BBK82_03085</name>
</gene>
<dbReference type="STRING" id="1586287.BBK82_03085"/>
<reference evidence="1 2" key="1">
    <citation type="submission" date="2016-07" db="EMBL/GenBank/DDBJ databases">
        <title>Complete genome sequence of the Lentzea guizhouensis DHS C013.</title>
        <authorList>
            <person name="Cao C."/>
        </authorList>
    </citation>
    <scope>NUCLEOTIDE SEQUENCE [LARGE SCALE GENOMIC DNA]</scope>
    <source>
        <strain evidence="1 2">DHS C013</strain>
    </source>
</reference>
<dbReference type="AlphaFoldDB" id="A0A1B2HBX1"/>
<dbReference type="EMBL" id="CP016793">
    <property type="protein sequence ID" value="ANZ35202.1"/>
    <property type="molecule type" value="Genomic_DNA"/>
</dbReference>
<evidence type="ECO:0000313" key="2">
    <source>
        <dbReference type="Proteomes" id="UP000093053"/>
    </source>
</evidence>
<sequence>MSTSWQIFNAVADALIQAGATEQEKKRILAGTMDVVGVPLPSFSRYSGDATIVELFGERGVQQATPERKQRG</sequence>
<protein>
    <submittedName>
        <fullName evidence="1">Uncharacterized protein</fullName>
    </submittedName>
</protein>
<proteinExistence type="predicted"/>
<name>A0A1B2HBX1_9PSEU</name>
<dbReference type="KEGG" id="led:BBK82_03085"/>
<keyword evidence="2" id="KW-1185">Reference proteome</keyword>
<accession>A0A1B2HBX1</accession>
<organism evidence="1 2">
    <name type="scientific">Lentzea guizhouensis</name>
    <dbReference type="NCBI Taxonomy" id="1586287"/>
    <lineage>
        <taxon>Bacteria</taxon>
        <taxon>Bacillati</taxon>
        <taxon>Actinomycetota</taxon>
        <taxon>Actinomycetes</taxon>
        <taxon>Pseudonocardiales</taxon>
        <taxon>Pseudonocardiaceae</taxon>
        <taxon>Lentzea</taxon>
    </lineage>
</organism>
<dbReference type="Proteomes" id="UP000093053">
    <property type="component" value="Chromosome"/>
</dbReference>
<evidence type="ECO:0000313" key="1">
    <source>
        <dbReference type="EMBL" id="ANZ35202.1"/>
    </source>
</evidence>